<dbReference type="AlphaFoldDB" id="A0A8J5MGY9"/>
<sequence length="134" mass="14896">MATNNSFGTRQACSYFFKVVLDAQDEPTAYVRCQCTVVRKETPKTGYSNVLDHVLKRHPAMVAIMLASGTNTTTLASFIDQKSQTVFCWLDWTTPFSLCENATGAKYTNLDDISTETLLKKKLFFQTGGPAYAT</sequence>
<keyword evidence="2" id="KW-1185">Reference proteome</keyword>
<name>A0A8J5MGY9_9STRA</name>
<evidence type="ECO:0000313" key="2">
    <source>
        <dbReference type="Proteomes" id="UP000709295"/>
    </source>
</evidence>
<evidence type="ECO:0000313" key="1">
    <source>
        <dbReference type="EMBL" id="KAG6969000.1"/>
    </source>
</evidence>
<protein>
    <submittedName>
        <fullName evidence="1">Uncharacterized protein</fullName>
    </submittedName>
</protein>
<comment type="caution">
    <text evidence="1">The sequence shown here is derived from an EMBL/GenBank/DDBJ whole genome shotgun (WGS) entry which is preliminary data.</text>
</comment>
<accession>A0A8J5MGY9</accession>
<reference evidence="1" key="1">
    <citation type="submission" date="2021-01" db="EMBL/GenBank/DDBJ databases">
        <title>Phytophthora aleatoria, a newly-described species from Pinus radiata is distinct from Phytophthora cactorum isolates based on comparative genomics.</title>
        <authorList>
            <person name="Mcdougal R."/>
            <person name="Panda P."/>
            <person name="Williams N."/>
            <person name="Studholme D.J."/>
        </authorList>
    </citation>
    <scope>NUCLEOTIDE SEQUENCE</scope>
    <source>
        <strain evidence="1">NZFS 4037</strain>
    </source>
</reference>
<proteinExistence type="predicted"/>
<gene>
    <name evidence="1" type="ORF">JG688_00005517</name>
</gene>
<dbReference type="EMBL" id="JAENGY010000221">
    <property type="protein sequence ID" value="KAG6969000.1"/>
    <property type="molecule type" value="Genomic_DNA"/>
</dbReference>
<dbReference type="Proteomes" id="UP000709295">
    <property type="component" value="Unassembled WGS sequence"/>
</dbReference>
<organism evidence="1 2">
    <name type="scientific">Phytophthora aleatoria</name>
    <dbReference type="NCBI Taxonomy" id="2496075"/>
    <lineage>
        <taxon>Eukaryota</taxon>
        <taxon>Sar</taxon>
        <taxon>Stramenopiles</taxon>
        <taxon>Oomycota</taxon>
        <taxon>Peronosporomycetes</taxon>
        <taxon>Peronosporales</taxon>
        <taxon>Peronosporaceae</taxon>
        <taxon>Phytophthora</taxon>
    </lineage>
</organism>